<evidence type="ECO:0000313" key="8">
    <source>
        <dbReference type="EMBL" id="CAG9564221.1"/>
    </source>
</evidence>
<dbReference type="Proteomes" id="UP000789524">
    <property type="component" value="Unassembled WGS sequence"/>
</dbReference>
<feature type="binding site" evidence="6">
    <location>
        <begin position="9"/>
        <end position="13"/>
    </location>
    <ligand>
        <name>ATP</name>
        <dbReference type="ChEBI" id="CHEBI:30616"/>
    </ligand>
</feature>
<dbReference type="PANTHER" id="PTHR23407">
    <property type="entry name" value="ATPASE INHIBITOR/5-FORMYLTETRAHYDROFOLATE CYCLO-LIGASE"/>
    <property type="match status" value="1"/>
</dbReference>
<dbReference type="InterPro" id="IPR002698">
    <property type="entry name" value="FTHF_cligase"/>
</dbReference>
<dbReference type="OrthoDB" id="2015992at2759"/>
<name>A0A8J2QJU3_9NEOP</name>
<comment type="similarity">
    <text evidence="1 7">Belongs to the 5-formyltetrahydrofolate cyclo-ligase family.</text>
</comment>
<evidence type="ECO:0000256" key="5">
    <source>
        <dbReference type="ARBA" id="ARBA00038966"/>
    </source>
</evidence>
<dbReference type="PIRSF" id="PIRSF006806">
    <property type="entry name" value="FTHF_cligase"/>
    <property type="match status" value="1"/>
</dbReference>
<keyword evidence="9" id="KW-1185">Reference proteome</keyword>
<dbReference type="GO" id="GO:0005524">
    <property type="term" value="F:ATP binding"/>
    <property type="evidence" value="ECO:0007669"/>
    <property type="project" value="UniProtKB-KW"/>
</dbReference>
<comment type="caution">
    <text evidence="8">The sequence shown here is derived from an EMBL/GenBank/DDBJ whole genome shotgun (WGS) entry which is preliminary data.</text>
</comment>
<dbReference type="GO" id="GO:0046872">
    <property type="term" value="F:metal ion binding"/>
    <property type="evidence" value="ECO:0007669"/>
    <property type="project" value="UniProtKB-KW"/>
</dbReference>
<dbReference type="SUPFAM" id="SSF100950">
    <property type="entry name" value="NagB/RpiA/CoA transferase-like"/>
    <property type="match status" value="1"/>
</dbReference>
<evidence type="ECO:0000256" key="7">
    <source>
        <dbReference type="RuleBase" id="RU361279"/>
    </source>
</evidence>
<evidence type="ECO:0000256" key="2">
    <source>
        <dbReference type="ARBA" id="ARBA00022741"/>
    </source>
</evidence>
<dbReference type="InterPro" id="IPR024185">
    <property type="entry name" value="FTHF_cligase-like_sf"/>
</dbReference>
<comment type="catalytic activity">
    <reaction evidence="4 7">
        <text>(6S)-5-formyl-5,6,7,8-tetrahydrofolate + ATP = (6R)-5,10-methenyltetrahydrofolate + ADP + phosphate</text>
        <dbReference type="Rhea" id="RHEA:10488"/>
        <dbReference type="ChEBI" id="CHEBI:30616"/>
        <dbReference type="ChEBI" id="CHEBI:43474"/>
        <dbReference type="ChEBI" id="CHEBI:57455"/>
        <dbReference type="ChEBI" id="CHEBI:57457"/>
        <dbReference type="ChEBI" id="CHEBI:456216"/>
        <dbReference type="EC" id="6.3.3.2"/>
    </reaction>
</comment>
<feature type="binding site" evidence="6">
    <location>
        <begin position="140"/>
        <end position="148"/>
    </location>
    <ligand>
        <name>ATP</name>
        <dbReference type="ChEBI" id="CHEBI:30616"/>
    </ligand>
</feature>
<comment type="cofactor">
    <cofactor evidence="7">
        <name>Mg(2+)</name>
        <dbReference type="ChEBI" id="CHEBI:18420"/>
    </cofactor>
</comment>
<feature type="binding site" evidence="6">
    <location>
        <position position="55"/>
    </location>
    <ligand>
        <name>substrate</name>
    </ligand>
</feature>
<evidence type="ECO:0000313" key="9">
    <source>
        <dbReference type="Proteomes" id="UP000789524"/>
    </source>
</evidence>
<keyword evidence="7" id="KW-0460">Magnesium</keyword>
<keyword evidence="3 6" id="KW-0067">ATP-binding</keyword>
<proteinExistence type="inferred from homology"/>
<dbReference type="Gene3D" id="3.40.50.10420">
    <property type="entry name" value="NagB/RpiA/CoA transferase-like"/>
    <property type="match status" value="1"/>
</dbReference>
<dbReference type="AlphaFoldDB" id="A0A8J2QJU3"/>
<accession>A0A8J2QJU3</accession>
<evidence type="ECO:0000256" key="3">
    <source>
        <dbReference type="ARBA" id="ARBA00022840"/>
    </source>
</evidence>
<dbReference type="GO" id="GO:0009396">
    <property type="term" value="P:folic acid-containing compound biosynthetic process"/>
    <property type="evidence" value="ECO:0007669"/>
    <property type="project" value="TreeGrafter"/>
</dbReference>
<organism evidence="8 9">
    <name type="scientific">Danaus chrysippus</name>
    <name type="common">African queen</name>
    <dbReference type="NCBI Taxonomy" id="151541"/>
    <lineage>
        <taxon>Eukaryota</taxon>
        <taxon>Metazoa</taxon>
        <taxon>Ecdysozoa</taxon>
        <taxon>Arthropoda</taxon>
        <taxon>Hexapoda</taxon>
        <taxon>Insecta</taxon>
        <taxon>Pterygota</taxon>
        <taxon>Neoptera</taxon>
        <taxon>Endopterygota</taxon>
        <taxon>Lepidoptera</taxon>
        <taxon>Glossata</taxon>
        <taxon>Ditrysia</taxon>
        <taxon>Papilionoidea</taxon>
        <taxon>Nymphalidae</taxon>
        <taxon>Danainae</taxon>
        <taxon>Danaini</taxon>
        <taxon>Danaina</taxon>
        <taxon>Danaus</taxon>
        <taxon>Anosia</taxon>
    </lineage>
</organism>
<dbReference type="InterPro" id="IPR037171">
    <property type="entry name" value="NagB/RpiA_transferase-like"/>
</dbReference>
<keyword evidence="7" id="KW-0479">Metal-binding</keyword>
<protein>
    <recommendedName>
        <fullName evidence="5 7">5-formyltetrahydrofolate cyclo-ligase</fullName>
        <ecNumber evidence="5 7">6.3.3.2</ecNumber>
    </recommendedName>
</protein>
<dbReference type="EMBL" id="CAKASE010000050">
    <property type="protein sequence ID" value="CAG9564221.1"/>
    <property type="molecule type" value="Genomic_DNA"/>
</dbReference>
<dbReference type="GO" id="GO:0030272">
    <property type="term" value="F:5-formyltetrahydrofolate cyclo-ligase activity"/>
    <property type="evidence" value="ECO:0007669"/>
    <property type="project" value="UniProtKB-EC"/>
</dbReference>
<dbReference type="PANTHER" id="PTHR23407:SF1">
    <property type="entry name" value="5-FORMYLTETRAHYDROFOLATE CYCLO-LIGASE"/>
    <property type="match status" value="1"/>
</dbReference>
<feature type="binding site" evidence="6">
    <location>
        <position position="60"/>
    </location>
    <ligand>
        <name>substrate</name>
    </ligand>
</feature>
<sequence length="195" mass="21795">MSRVPSPAKAAIREEIEKKLTTLTDEEKKRQSDIVFNKLINHPYYKSAKRISIFMSTPTEVDTAPIIKHIKSKGGEVFVPQYAGGVMKMLRLETGDEEKMPVTRHGIQQHAKHMAREDALEKGLDLIIAPGVAFSKSGGRVGHGGGYYDKYITNLRSNPETAPKILAVAFKCQVLDEVPMDELDQRIDEVLFAED</sequence>
<evidence type="ECO:0000256" key="6">
    <source>
        <dbReference type="PIRSR" id="PIRSR006806-1"/>
    </source>
</evidence>
<dbReference type="GO" id="GO:0035999">
    <property type="term" value="P:tetrahydrofolate interconversion"/>
    <property type="evidence" value="ECO:0007669"/>
    <property type="project" value="TreeGrafter"/>
</dbReference>
<dbReference type="GO" id="GO:0005739">
    <property type="term" value="C:mitochondrion"/>
    <property type="evidence" value="ECO:0007669"/>
    <property type="project" value="TreeGrafter"/>
</dbReference>
<evidence type="ECO:0000256" key="1">
    <source>
        <dbReference type="ARBA" id="ARBA00010638"/>
    </source>
</evidence>
<keyword evidence="2 6" id="KW-0547">Nucleotide-binding</keyword>
<dbReference type="Pfam" id="PF01812">
    <property type="entry name" value="5-FTHF_cyc-lig"/>
    <property type="match status" value="1"/>
</dbReference>
<reference evidence="8" key="1">
    <citation type="submission" date="2021-09" db="EMBL/GenBank/DDBJ databases">
        <authorList>
            <person name="Martin H S."/>
        </authorList>
    </citation>
    <scope>NUCLEOTIDE SEQUENCE</scope>
</reference>
<dbReference type="EC" id="6.3.3.2" evidence="5 7"/>
<evidence type="ECO:0000256" key="4">
    <source>
        <dbReference type="ARBA" id="ARBA00036539"/>
    </source>
</evidence>
<gene>
    <name evidence="8" type="ORF">DCHRY22_LOCUS5236</name>
</gene>
<dbReference type="NCBIfam" id="TIGR02727">
    <property type="entry name" value="MTHFS_bact"/>
    <property type="match status" value="1"/>
</dbReference>